<dbReference type="Pfam" id="PF00126">
    <property type="entry name" value="HTH_1"/>
    <property type="match status" value="1"/>
</dbReference>
<dbReference type="Gene3D" id="3.40.190.290">
    <property type="match status" value="1"/>
</dbReference>
<sequence length="296" mass="33055">MLDYYSVACFCSVVRFQSFEKAAQHLNLTQSAVSQRVKRLEEQCGGPLLIRARPIELTVLGEQLLSHANKVAMLEDGLFGSLKGENTRQPLSIAVNNDVLATWFSDVVTDFSRLDETRLHIKAADQGKTRELLQRGEVVACISQIGTPVSGGSSVLLGYMDYELFSSPEFIENVLRCDRCKISVRSVARAPSLIYDENDELWARYVKECLGMPLDSDTSHWYPSSHGFVSMVLGGTVCALIPSIQVKQAVEDGRLVSLFPQKKLSVPVYWHWFKLNSPVLERLSSVVKKVSGRVLR</sequence>
<dbReference type="InterPro" id="IPR000847">
    <property type="entry name" value="LysR_HTH_N"/>
</dbReference>
<dbReference type="GO" id="GO:0003677">
    <property type="term" value="F:DNA binding"/>
    <property type="evidence" value="ECO:0007669"/>
    <property type="project" value="UniProtKB-KW"/>
</dbReference>
<dbReference type="EMBL" id="FLOB01000002">
    <property type="protein sequence ID" value="SBS28278.1"/>
    <property type="molecule type" value="Genomic_DNA"/>
</dbReference>
<dbReference type="InterPro" id="IPR005119">
    <property type="entry name" value="LysR_subst-bd"/>
</dbReference>
<dbReference type="PROSITE" id="PS50931">
    <property type="entry name" value="HTH_LYSR"/>
    <property type="match status" value="1"/>
</dbReference>
<dbReference type="PANTHER" id="PTHR30579">
    <property type="entry name" value="TRANSCRIPTIONAL REGULATOR"/>
    <property type="match status" value="1"/>
</dbReference>
<dbReference type="Pfam" id="PF03466">
    <property type="entry name" value="LysR_substrate"/>
    <property type="match status" value="1"/>
</dbReference>
<keyword evidence="7" id="KW-1185">Reference proteome</keyword>
<dbReference type="SUPFAM" id="SSF46785">
    <property type="entry name" value="Winged helix' DNA-binding domain"/>
    <property type="match status" value="1"/>
</dbReference>
<keyword evidence="2" id="KW-0805">Transcription regulation</keyword>
<feature type="domain" description="HTH lysR-type" evidence="5">
    <location>
        <begin position="2"/>
        <end position="58"/>
    </location>
</feature>
<reference evidence="6 7" key="1">
    <citation type="submission" date="2016-06" db="EMBL/GenBank/DDBJ databases">
        <authorList>
            <person name="Kjaerup R.B."/>
            <person name="Dalgaard T.S."/>
            <person name="Juul-Madsen H.R."/>
        </authorList>
    </citation>
    <scope>NUCLEOTIDE SEQUENCE [LARGE SCALE GENOMIC DNA]</scope>
    <source>
        <strain evidence="6 7">CECT 8886</strain>
    </source>
</reference>
<evidence type="ECO:0000256" key="1">
    <source>
        <dbReference type="ARBA" id="ARBA00009437"/>
    </source>
</evidence>
<dbReference type="RefSeq" id="WP_067013560.1">
    <property type="nucleotide sequence ID" value="NZ_FLOB01000002.1"/>
</dbReference>
<evidence type="ECO:0000313" key="7">
    <source>
        <dbReference type="Proteomes" id="UP000092544"/>
    </source>
</evidence>
<organism evidence="6 7">
    <name type="scientific">Marinomonas spartinae</name>
    <dbReference type="NCBI Taxonomy" id="1792290"/>
    <lineage>
        <taxon>Bacteria</taxon>
        <taxon>Pseudomonadati</taxon>
        <taxon>Pseudomonadota</taxon>
        <taxon>Gammaproteobacteria</taxon>
        <taxon>Oceanospirillales</taxon>
        <taxon>Oceanospirillaceae</taxon>
        <taxon>Marinomonas</taxon>
    </lineage>
</organism>
<dbReference type="Gene3D" id="1.10.10.10">
    <property type="entry name" value="Winged helix-like DNA-binding domain superfamily/Winged helix DNA-binding domain"/>
    <property type="match status" value="1"/>
</dbReference>
<evidence type="ECO:0000256" key="3">
    <source>
        <dbReference type="ARBA" id="ARBA00023125"/>
    </source>
</evidence>
<evidence type="ECO:0000259" key="5">
    <source>
        <dbReference type="PROSITE" id="PS50931"/>
    </source>
</evidence>
<dbReference type="NCBIfam" id="TIGR03298">
    <property type="entry name" value="argP"/>
    <property type="match status" value="1"/>
</dbReference>
<dbReference type="Proteomes" id="UP000092544">
    <property type="component" value="Unassembled WGS sequence"/>
</dbReference>
<keyword evidence="3" id="KW-0238">DNA-binding</keyword>
<dbReference type="GO" id="GO:0003700">
    <property type="term" value="F:DNA-binding transcription factor activity"/>
    <property type="evidence" value="ECO:0007669"/>
    <property type="project" value="InterPro"/>
</dbReference>
<name>A0A1A8T7M8_9GAMM</name>
<accession>A0A1A8T7M8</accession>
<gene>
    <name evidence="6" type="primary">iciA_1</name>
    <name evidence="6" type="ORF">MSP8886_01110</name>
</gene>
<dbReference type="SUPFAM" id="SSF53850">
    <property type="entry name" value="Periplasmic binding protein-like II"/>
    <property type="match status" value="1"/>
</dbReference>
<evidence type="ECO:0000256" key="2">
    <source>
        <dbReference type="ARBA" id="ARBA00023015"/>
    </source>
</evidence>
<dbReference type="InterPro" id="IPR017685">
    <property type="entry name" value="ArgP"/>
</dbReference>
<comment type="similarity">
    <text evidence="1">Belongs to the LysR transcriptional regulatory family.</text>
</comment>
<proteinExistence type="inferred from homology"/>
<dbReference type="OrthoDB" id="3252676at2"/>
<dbReference type="STRING" id="1792290.MSP8886_01110"/>
<dbReference type="NCBIfam" id="NF002964">
    <property type="entry name" value="PRK03635.1"/>
    <property type="match status" value="1"/>
</dbReference>
<dbReference type="InterPro" id="IPR036388">
    <property type="entry name" value="WH-like_DNA-bd_sf"/>
</dbReference>
<keyword evidence="4" id="KW-0804">Transcription</keyword>
<dbReference type="InterPro" id="IPR050176">
    <property type="entry name" value="LTTR"/>
</dbReference>
<evidence type="ECO:0000256" key="4">
    <source>
        <dbReference type="ARBA" id="ARBA00023163"/>
    </source>
</evidence>
<dbReference type="PRINTS" id="PR00039">
    <property type="entry name" value="HTHLYSR"/>
</dbReference>
<dbReference type="PANTHER" id="PTHR30579:SF2">
    <property type="entry name" value="HTH-TYPE TRANSCRIPTIONAL REGULATOR ARGP"/>
    <property type="match status" value="1"/>
</dbReference>
<dbReference type="InterPro" id="IPR036390">
    <property type="entry name" value="WH_DNA-bd_sf"/>
</dbReference>
<protein>
    <submittedName>
        <fullName evidence="6">Chromosome initiation inhibitor</fullName>
    </submittedName>
</protein>
<dbReference type="AlphaFoldDB" id="A0A1A8T7M8"/>
<evidence type="ECO:0000313" key="6">
    <source>
        <dbReference type="EMBL" id="SBS28278.1"/>
    </source>
</evidence>